<dbReference type="EMBL" id="CP049055">
    <property type="protein sequence ID" value="QII11090.1"/>
    <property type="molecule type" value="Genomic_DNA"/>
</dbReference>
<sequence length="57" mass="6348">MSRIKNPTAPAIQYFKLCWVLKDKNPRHSFLPTPQSPAPEGLIKFPSGKGRGCPLLN</sequence>
<dbReference type="AlphaFoldDB" id="Q1Q229"/>
<gene>
    <name evidence="3" type="ORF">KsCSTR_17110</name>
    <name evidence="2" type="ORF">kuste3299</name>
</gene>
<feature type="region of interest" description="Disordered" evidence="1">
    <location>
        <begin position="30"/>
        <end position="57"/>
    </location>
</feature>
<protein>
    <submittedName>
        <fullName evidence="2">Uncharacterized protein</fullName>
    </submittedName>
</protein>
<evidence type="ECO:0000313" key="3">
    <source>
        <dbReference type="EMBL" id="QII11090.1"/>
    </source>
</evidence>
<evidence type="ECO:0000313" key="2">
    <source>
        <dbReference type="EMBL" id="CAJ74059.1"/>
    </source>
</evidence>
<evidence type="ECO:0000256" key="1">
    <source>
        <dbReference type="SAM" id="MobiDB-lite"/>
    </source>
</evidence>
<dbReference type="EMBL" id="CT573071">
    <property type="protein sequence ID" value="CAJ74059.1"/>
    <property type="molecule type" value="Genomic_DNA"/>
</dbReference>
<reference evidence="2" key="2">
    <citation type="submission" date="2006-01" db="EMBL/GenBank/DDBJ databases">
        <authorList>
            <person name="Genoscope"/>
        </authorList>
    </citation>
    <scope>NUCLEOTIDE SEQUENCE</scope>
</reference>
<accession>Q1Q229</accession>
<reference evidence="3 4" key="3">
    <citation type="submission" date="2020-02" db="EMBL/GenBank/DDBJ databases">
        <title>Newly sequenced genome of strain CSTR1 showed variability in Candidatus Kuenenia stuttgartiensis genomes.</title>
        <authorList>
            <person name="Ding C."/>
            <person name="Adrian L."/>
        </authorList>
    </citation>
    <scope>NUCLEOTIDE SEQUENCE [LARGE SCALE GENOMIC DNA]</scope>
    <source>
        <strain evidence="3 4">CSTR1</strain>
    </source>
</reference>
<reference evidence="2" key="1">
    <citation type="journal article" date="2006" name="Nature">
        <title>Deciphering the evolution and metabolism of an anammox bacterium from a community genome.</title>
        <authorList>
            <person name="Strous M."/>
            <person name="Pelletier E."/>
            <person name="Mangenot S."/>
            <person name="Rattei T."/>
            <person name="Lehner A."/>
            <person name="Taylor M.W."/>
            <person name="Horn M."/>
            <person name="Daims H."/>
            <person name="Bartol-Mavel D."/>
            <person name="Wincker P."/>
            <person name="Barbe V."/>
            <person name="Fonknechten N."/>
            <person name="Vallenet D."/>
            <person name="Segurens B."/>
            <person name="Schenowitz-Truong C."/>
            <person name="Medigue C."/>
            <person name="Collingro A."/>
            <person name="Snel B."/>
            <person name="Dutilh B.E."/>
            <person name="OpDenCamp H.J.M."/>
            <person name="vanDerDrift C."/>
            <person name="Cirpus I."/>
            <person name="vanDePas-Schoonen K.T."/>
            <person name="Harhangi H.R."/>
            <person name="vanNiftrik L."/>
            <person name="Schmid M."/>
            <person name="Keltjens J."/>
            <person name="vanDeVossenberg J."/>
            <person name="Kartal B."/>
            <person name="Meier H."/>
            <person name="Frishman D."/>
            <person name="Huynen M.A."/>
            <person name="Mewes H."/>
            <person name="Weissenbach J."/>
            <person name="Jetten M.S.M."/>
            <person name="Wagner M."/>
            <person name="LePaslier D."/>
        </authorList>
    </citation>
    <scope>NUCLEOTIDE SEQUENCE</scope>
</reference>
<organism evidence="2">
    <name type="scientific">Kuenenia stuttgartiensis</name>
    <dbReference type="NCBI Taxonomy" id="174633"/>
    <lineage>
        <taxon>Bacteria</taxon>
        <taxon>Pseudomonadati</taxon>
        <taxon>Planctomycetota</taxon>
        <taxon>Candidatus Brocadiia</taxon>
        <taxon>Candidatus Brocadiales</taxon>
        <taxon>Candidatus Brocadiaceae</taxon>
        <taxon>Candidatus Kuenenia</taxon>
    </lineage>
</organism>
<evidence type="ECO:0000313" key="4">
    <source>
        <dbReference type="Proteomes" id="UP000501926"/>
    </source>
</evidence>
<proteinExistence type="predicted"/>
<name>Q1Q229_KUEST</name>
<dbReference type="Proteomes" id="UP000501926">
    <property type="component" value="Chromosome"/>
</dbReference>